<comment type="caution">
    <text evidence="2">The sequence shown here is derived from an EMBL/GenBank/DDBJ whole genome shotgun (WGS) entry which is preliminary data.</text>
</comment>
<dbReference type="AlphaFoldDB" id="A0AAW0F7L5"/>
<sequence>MEVAYIVFKYAASSALIVAVSEAAKRSDRLGGLLAALPTVTVLTLIWLQVEGQPKELISNHAWYTLWYVIPTLPMFLAFPYVFDRIGFWGALGACVVATAVVFAVFAAGMGAVGVRLL</sequence>
<feature type="transmembrane region" description="Helical" evidence="1">
    <location>
        <begin position="33"/>
        <end position="50"/>
    </location>
</feature>
<dbReference type="EMBL" id="JAECZO010000011">
    <property type="protein sequence ID" value="KAK7201057.1"/>
    <property type="molecule type" value="Genomic_DNA"/>
</dbReference>
<organism evidence="2 3">
    <name type="scientific">Novymonas esmeraldas</name>
    <dbReference type="NCBI Taxonomy" id="1808958"/>
    <lineage>
        <taxon>Eukaryota</taxon>
        <taxon>Discoba</taxon>
        <taxon>Euglenozoa</taxon>
        <taxon>Kinetoplastea</taxon>
        <taxon>Metakinetoplastina</taxon>
        <taxon>Trypanosomatida</taxon>
        <taxon>Trypanosomatidae</taxon>
        <taxon>Novymonas</taxon>
    </lineage>
</organism>
<evidence type="ECO:0000313" key="3">
    <source>
        <dbReference type="Proteomes" id="UP001430356"/>
    </source>
</evidence>
<dbReference type="Proteomes" id="UP001430356">
    <property type="component" value="Unassembled WGS sequence"/>
</dbReference>
<protein>
    <recommendedName>
        <fullName evidence="4">DUF3147 family protein</fullName>
    </recommendedName>
</protein>
<feature type="transmembrane region" description="Helical" evidence="1">
    <location>
        <begin position="89"/>
        <end position="115"/>
    </location>
</feature>
<keyword evidence="3" id="KW-1185">Reference proteome</keyword>
<keyword evidence="1" id="KW-1133">Transmembrane helix</keyword>
<evidence type="ECO:0008006" key="4">
    <source>
        <dbReference type="Google" id="ProtNLM"/>
    </source>
</evidence>
<accession>A0AAW0F7L5</accession>
<reference evidence="2 3" key="1">
    <citation type="journal article" date="2021" name="MBio">
        <title>A New Model Trypanosomatid, Novymonas esmeraldas: Genomic Perception of Its 'Candidatus Pandoraea novymonadis' Endosymbiont.</title>
        <authorList>
            <person name="Zakharova A."/>
            <person name="Saura A."/>
            <person name="Butenko A."/>
            <person name="Podesvova L."/>
            <person name="Warmusova S."/>
            <person name="Kostygov A.Y."/>
            <person name="Nenarokova A."/>
            <person name="Lukes J."/>
            <person name="Opperdoes F.R."/>
            <person name="Yurchenko V."/>
        </authorList>
    </citation>
    <scope>NUCLEOTIDE SEQUENCE [LARGE SCALE GENOMIC DNA]</scope>
    <source>
        <strain evidence="2 3">E262AT.01</strain>
    </source>
</reference>
<evidence type="ECO:0000256" key="1">
    <source>
        <dbReference type="SAM" id="Phobius"/>
    </source>
</evidence>
<name>A0AAW0F7L5_9TRYP</name>
<dbReference type="NCBIfam" id="NF006751">
    <property type="entry name" value="PRK09272.1-4"/>
    <property type="match status" value="1"/>
</dbReference>
<keyword evidence="1" id="KW-0812">Transmembrane</keyword>
<gene>
    <name evidence="2" type="ORF">NESM_000165700</name>
</gene>
<evidence type="ECO:0000313" key="2">
    <source>
        <dbReference type="EMBL" id="KAK7201057.1"/>
    </source>
</evidence>
<keyword evidence="1" id="KW-0472">Membrane</keyword>
<feature type="transmembrane region" description="Helical" evidence="1">
    <location>
        <begin position="62"/>
        <end position="83"/>
    </location>
</feature>
<proteinExistence type="predicted"/>